<feature type="chain" id="PRO_5023938603" description="Secreted protein" evidence="1">
    <location>
        <begin position="24"/>
        <end position="91"/>
    </location>
</feature>
<gene>
    <name evidence="2" type="ORF">EJB05_09226</name>
</gene>
<evidence type="ECO:0000256" key="1">
    <source>
        <dbReference type="SAM" id="SignalP"/>
    </source>
</evidence>
<sequence>MASSAAFVVTECALLVLLSVTECKRKDIVNTVSSPAGYPYCRLDSSQECTAMEKEASASDFACLATRCRGIGVLGGLQTMDEELTNLGRSG</sequence>
<proteinExistence type="predicted"/>
<keyword evidence="1" id="KW-0732">Signal</keyword>
<accession>A0A5J9W4F1</accession>
<dbReference type="Proteomes" id="UP000324897">
    <property type="component" value="Unassembled WGS sequence"/>
</dbReference>
<protein>
    <recommendedName>
        <fullName evidence="4">Secreted protein</fullName>
    </recommendedName>
</protein>
<evidence type="ECO:0008006" key="4">
    <source>
        <dbReference type="Google" id="ProtNLM"/>
    </source>
</evidence>
<dbReference type="Gramene" id="TVU42803">
    <property type="protein sequence ID" value="TVU42803"/>
    <property type="gene ID" value="EJB05_09226"/>
</dbReference>
<comment type="caution">
    <text evidence="2">The sequence shown here is derived from an EMBL/GenBank/DDBJ whole genome shotgun (WGS) entry which is preliminary data.</text>
</comment>
<evidence type="ECO:0000313" key="3">
    <source>
        <dbReference type="Proteomes" id="UP000324897"/>
    </source>
</evidence>
<feature type="signal peptide" evidence="1">
    <location>
        <begin position="1"/>
        <end position="23"/>
    </location>
</feature>
<organism evidence="2 3">
    <name type="scientific">Eragrostis curvula</name>
    <name type="common">weeping love grass</name>
    <dbReference type="NCBI Taxonomy" id="38414"/>
    <lineage>
        <taxon>Eukaryota</taxon>
        <taxon>Viridiplantae</taxon>
        <taxon>Streptophyta</taxon>
        <taxon>Embryophyta</taxon>
        <taxon>Tracheophyta</taxon>
        <taxon>Spermatophyta</taxon>
        <taxon>Magnoliopsida</taxon>
        <taxon>Liliopsida</taxon>
        <taxon>Poales</taxon>
        <taxon>Poaceae</taxon>
        <taxon>PACMAD clade</taxon>
        <taxon>Chloridoideae</taxon>
        <taxon>Eragrostideae</taxon>
        <taxon>Eragrostidinae</taxon>
        <taxon>Eragrostis</taxon>
    </lineage>
</organism>
<evidence type="ECO:0000313" key="2">
    <source>
        <dbReference type="EMBL" id="TVU42803.1"/>
    </source>
</evidence>
<keyword evidence="3" id="KW-1185">Reference proteome</keyword>
<reference evidence="2 3" key="1">
    <citation type="journal article" date="2019" name="Sci. Rep.">
        <title>A high-quality genome of Eragrostis curvula grass provides insights into Poaceae evolution and supports new strategies to enhance forage quality.</title>
        <authorList>
            <person name="Carballo J."/>
            <person name="Santos B.A.C.M."/>
            <person name="Zappacosta D."/>
            <person name="Garbus I."/>
            <person name="Selva J.P."/>
            <person name="Gallo C.A."/>
            <person name="Diaz A."/>
            <person name="Albertini E."/>
            <person name="Caccamo M."/>
            <person name="Echenique V."/>
        </authorList>
    </citation>
    <scope>NUCLEOTIDE SEQUENCE [LARGE SCALE GENOMIC DNA]</scope>
    <source>
        <strain evidence="3">cv. Victoria</strain>
        <tissue evidence="2">Leaf</tissue>
    </source>
</reference>
<dbReference type="EMBL" id="RWGY01000005">
    <property type="protein sequence ID" value="TVU42803.1"/>
    <property type="molecule type" value="Genomic_DNA"/>
</dbReference>
<dbReference type="AlphaFoldDB" id="A0A5J9W4F1"/>
<feature type="non-terminal residue" evidence="2">
    <location>
        <position position="1"/>
    </location>
</feature>
<name>A0A5J9W4F1_9POAL</name>